<comment type="caution">
    <text evidence="1">The sequence shown here is derived from an EMBL/GenBank/DDBJ whole genome shotgun (WGS) entry which is preliminary data.</text>
</comment>
<dbReference type="Proteomes" id="UP001500791">
    <property type="component" value="Unassembled WGS sequence"/>
</dbReference>
<name>A0ABN0Y295_9CAUL</name>
<dbReference type="EMBL" id="BAAAEJ010000003">
    <property type="protein sequence ID" value="GAA0380607.1"/>
    <property type="molecule type" value="Genomic_DNA"/>
</dbReference>
<evidence type="ECO:0008006" key="3">
    <source>
        <dbReference type="Google" id="ProtNLM"/>
    </source>
</evidence>
<sequence length="94" mass="10204">METLNTPAALCAGRMEYPCVIRQASKERMFVSINRAANISGAVIVVDHARGLAFDGRISTIRGQDVTLDITASHKLGGLVPARLGRARDIWKRA</sequence>
<organism evidence="1 2">
    <name type="scientific">Brevundimonas terrae</name>
    <dbReference type="NCBI Taxonomy" id="363631"/>
    <lineage>
        <taxon>Bacteria</taxon>
        <taxon>Pseudomonadati</taxon>
        <taxon>Pseudomonadota</taxon>
        <taxon>Alphaproteobacteria</taxon>
        <taxon>Caulobacterales</taxon>
        <taxon>Caulobacteraceae</taxon>
        <taxon>Brevundimonas</taxon>
    </lineage>
</organism>
<evidence type="ECO:0000313" key="2">
    <source>
        <dbReference type="Proteomes" id="UP001500791"/>
    </source>
</evidence>
<keyword evidence="2" id="KW-1185">Reference proteome</keyword>
<gene>
    <name evidence="1" type="ORF">GCM10009093_04470</name>
</gene>
<reference evidence="1 2" key="1">
    <citation type="journal article" date="2019" name="Int. J. Syst. Evol. Microbiol.">
        <title>The Global Catalogue of Microorganisms (GCM) 10K type strain sequencing project: providing services to taxonomists for standard genome sequencing and annotation.</title>
        <authorList>
            <consortium name="The Broad Institute Genomics Platform"/>
            <consortium name="The Broad Institute Genome Sequencing Center for Infectious Disease"/>
            <person name="Wu L."/>
            <person name="Ma J."/>
        </authorList>
    </citation>
    <scope>NUCLEOTIDE SEQUENCE [LARGE SCALE GENOMIC DNA]</scope>
    <source>
        <strain evidence="1 2">JCM 13476</strain>
    </source>
</reference>
<protein>
    <recommendedName>
        <fullName evidence="3">PilZ domain-containing protein</fullName>
    </recommendedName>
</protein>
<accession>A0ABN0Y295</accession>
<evidence type="ECO:0000313" key="1">
    <source>
        <dbReference type="EMBL" id="GAA0380607.1"/>
    </source>
</evidence>
<dbReference type="RefSeq" id="WP_167175847.1">
    <property type="nucleotide sequence ID" value="NZ_BAAAEJ010000003.1"/>
</dbReference>
<proteinExistence type="predicted"/>